<accession>A0A366FGL4</accession>
<feature type="transmembrane region" description="Helical" evidence="5">
    <location>
        <begin position="175"/>
        <end position="205"/>
    </location>
</feature>
<keyword evidence="6" id="KW-0489">Methyltransferase</keyword>
<name>A0A366FGL4_9HYPH</name>
<dbReference type="Proteomes" id="UP000253529">
    <property type="component" value="Unassembled WGS sequence"/>
</dbReference>
<keyword evidence="6" id="KW-0808">Transferase</keyword>
<evidence type="ECO:0000313" key="7">
    <source>
        <dbReference type="Proteomes" id="UP000253529"/>
    </source>
</evidence>
<dbReference type="EMBL" id="QNRK01000011">
    <property type="protein sequence ID" value="RBP13798.1"/>
    <property type="molecule type" value="Genomic_DNA"/>
</dbReference>
<dbReference type="GO" id="GO:0016020">
    <property type="term" value="C:membrane"/>
    <property type="evidence" value="ECO:0007669"/>
    <property type="project" value="UniProtKB-SubCell"/>
</dbReference>
<evidence type="ECO:0000256" key="1">
    <source>
        <dbReference type="ARBA" id="ARBA00004141"/>
    </source>
</evidence>
<keyword evidence="3 5" id="KW-1133">Transmembrane helix</keyword>
<evidence type="ECO:0000256" key="5">
    <source>
        <dbReference type="SAM" id="Phobius"/>
    </source>
</evidence>
<dbReference type="PANTHER" id="PTHR12714">
    <property type="entry name" value="PROTEIN-S ISOPRENYLCYSTEINE O-METHYLTRANSFERASE"/>
    <property type="match status" value="1"/>
</dbReference>
<comment type="subcellular location">
    <subcellularLocation>
        <location evidence="1">Membrane</location>
        <topology evidence="1">Multi-pass membrane protein</topology>
    </subcellularLocation>
</comment>
<keyword evidence="2 5" id="KW-0812">Transmembrane</keyword>
<evidence type="ECO:0000256" key="3">
    <source>
        <dbReference type="ARBA" id="ARBA00022989"/>
    </source>
</evidence>
<dbReference type="AlphaFoldDB" id="A0A366FGL4"/>
<evidence type="ECO:0000256" key="4">
    <source>
        <dbReference type="ARBA" id="ARBA00023136"/>
    </source>
</evidence>
<sequence>MLHCARRRLARDGARAYHPLMTSLRIALLTTISLAIFLGLAAAGEGGAARFFASPPFVAVTLATIALGIAALFTRGHVGPGVREDRSNRWVLAAVTVLGVALAFLPPLCDRFDTLTFGGQAVRWLGVALYAAGGVLRLAPVFVLGRRFSGLVAIQPDHVLVTDGLYGVIRHPSYLGLLVTCVGWSLVFRSIVGLALTGAIALVLVARMNAEERLLGETFGAEYAAWRARTWRLVPWVY</sequence>
<evidence type="ECO:0000256" key="2">
    <source>
        <dbReference type="ARBA" id="ARBA00022692"/>
    </source>
</evidence>
<feature type="transmembrane region" description="Helical" evidence="5">
    <location>
        <begin position="90"/>
        <end position="109"/>
    </location>
</feature>
<keyword evidence="7" id="KW-1185">Reference proteome</keyword>
<dbReference type="Pfam" id="PF04140">
    <property type="entry name" value="ICMT"/>
    <property type="match status" value="1"/>
</dbReference>
<comment type="caution">
    <text evidence="6">The sequence shown here is derived from an EMBL/GenBank/DDBJ whole genome shotgun (WGS) entry which is preliminary data.</text>
</comment>
<gene>
    <name evidence="6" type="ORF">DFR50_11160</name>
</gene>
<feature type="transmembrane region" description="Helical" evidence="5">
    <location>
        <begin position="59"/>
        <end position="78"/>
    </location>
</feature>
<feature type="transmembrane region" description="Helical" evidence="5">
    <location>
        <begin position="121"/>
        <end position="144"/>
    </location>
</feature>
<keyword evidence="4 5" id="KW-0472">Membrane</keyword>
<organism evidence="6 7">
    <name type="scientific">Roseiarcus fermentans</name>
    <dbReference type="NCBI Taxonomy" id="1473586"/>
    <lineage>
        <taxon>Bacteria</taxon>
        <taxon>Pseudomonadati</taxon>
        <taxon>Pseudomonadota</taxon>
        <taxon>Alphaproteobacteria</taxon>
        <taxon>Hyphomicrobiales</taxon>
        <taxon>Roseiarcaceae</taxon>
        <taxon>Roseiarcus</taxon>
    </lineage>
</organism>
<dbReference type="GO" id="GO:0004671">
    <property type="term" value="F:protein C-terminal S-isoprenylcysteine carboxyl O-methyltransferase activity"/>
    <property type="evidence" value="ECO:0007669"/>
    <property type="project" value="InterPro"/>
</dbReference>
<dbReference type="InterPro" id="IPR007269">
    <property type="entry name" value="ICMT_MeTrfase"/>
</dbReference>
<reference evidence="6 7" key="1">
    <citation type="submission" date="2018-06" db="EMBL/GenBank/DDBJ databases">
        <title>Genomic Encyclopedia of Type Strains, Phase IV (KMG-IV): sequencing the most valuable type-strain genomes for metagenomic binning, comparative biology and taxonomic classification.</title>
        <authorList>
            <person name="Goeker M."/>
        </authorList>
    </citation>
    <scope>NUCLEOTIDE SEQUENCE [LARGE SCALE GENOMIC DNA]</scope>
    <source>
        <strain evidence="6 7">DSM 24875</strain>
    </source>
</reference>
<dbReference type="GO" id="GO:0032259">
    <property type="term" value="P:methylation"/>
    <property type="evidence" value="ECO:0007669"/>
    <property type="project" value="UniProtKB-KW"/>
</dbReference>
<evidence type="ECO:0000313" key="6">
    <source>
        <dbReference type="EMBL" id="RBP13798.1"/>
    </source>
</evidence>
<protein>
    <submittedName>
        <fullName evidence="6">Protein-S-isoprenylcysteine O-methyltransferase Ste14</fullName>
    </submittedName>
</protein>
<dbReference type="Gene3D" id="1.20.120.1630">
    <property type="match status" value="1"/>
</dbReference>
<proteinExistence type="predicted"/>
<dbReference type="PANTHER" id="PTHR12714:SF9">
    <property type="entry name" value="PROTEIN-S-ISOPRENYLCYSTEINE O-METHYLTRANSFERASE"/>
    <property type="match status" value="1"/>
</dbReference>